<dbReference type="SUPFAM" id="SSF56037">
    <property type="entry name" value="PheT/TilS domain"/>
    <property type="match status" value="1"/>
</dbReference>
<dbReference type="SMART" id="SM00977">
    <property type="entry name" value="TilS_C"/>
    <property type="match status" value="1"/>
</dbReference>
<reference evidence="10" key="1">
    <citation type="submission" date="2020-10" db="EMBL/GenBank/DDBJ databases">
        <authorList>
            <person name="Gilroy R."/>
        </authorList>
    </citation>
    <scope>NUCLEOTIDE SEQUENCE</scope>
    <source>
        <strain evidence="10">B1-13419</strain>
    </source>
</reference>
<evidence type="ECO:0000256" key="1">
    <source>
        <dbReference type="ARBA" id="ARBA00004496"/>
    </source>
</evidence>
<dbReference type="InterPro" id="IPR012796">
    <property type="entry name" value="Lysidine-tRNA-synth_C"/>
</dbReference>
<evidence type="ECO:0000313" key="11">
    <source>
        <dbReference type="Proteomes" id="UP000823757"/>
    </source>
</evidence>
<evidence type="ECO:0000256" key="5">
    <source>
        <dbReference type="ARBA" id="ARBA00022741"/>
    </source>
</evidence>
<dbReference type="CDD" id="cd01992">
    <property type="entry name" value="TilS_N"/>
    <property type="match status" value="1"/>
</dbReference>
<dbReference type="GO" id="GO:0005737">
    <property type="term" value="C:cytoplasm"/>
    <property type="evidence" value="ECO:0007669"/>
    <property type="project" value="UniProtKB-SubCell"/>
</dbReference>
<organism evidence="10 11">
    <name type="scientific">Candidatus Cryptobacteroides faecigallinarum</name>
    <dbReference type="NCBI Taxonomy" id="2840763"/>
    <lineage>
        <taxon>Bacteria</taxon>
        <taxon>Pseudomonadati</taxon>
        <taxon>Bacteroidota</taxon>
        <taxon>Bacteroidia</taxon>
        <taxon>Bacteroidales</taxon>
        <taxon>Candidatus Cryptobacteroides</taxon>
    </lineage>
</organism>
<evidence type="ECO:0000256" key="4">
    <source>
        <dbReference type="ARBA" id="ARBA00022694"/>
    </source>
</evidence>
<keyword evidence="2 8" id="KW-0963">Cytoplasm</keyword>
<name>A0A9D9NHW7_9BACT</name>
<dbReference type="GO" id="GO:0006400">
    <property type="term" value="P:tRNA modification"/>
    <property type="evidence" value="ECO:0007669"/>
    <property type="project" value="UniProtKB-UniRule"/>
</dbReference>
<dbReference type="NCBIfam" id="TIGR02433">
    <property type="entry name" value="lysidine_TilS_C"/>
    <property type="match status" value="1"/>
</dbReference>
<dbReference type="HAMAP" id="MF_01161">
    <property type="entry name" value="tRNA_Ile_lys_synt"/>
    <property type="match status" value="1"/>
</dbReference>
<evidence type="ECO:0000259" key="9">
    <source>
        <dbReference type="SMART" id="SM00977"/>
    </source>
</evidence>
<dbReference type="Pfam" id="PF01171">
    <property type="entry name" value="ATP_bind_3"/>
    <property type="match status" value="1"/>
</dbReference>
<comment type="catalytic activity">
    <reaction evidence="7 8">
        <text>cytidine(34) in tRNA(Ile2) + L-lysine + ATP = lysidine(34) in tRNA(Ile2) + AMP + diphosphate + H(+)</text>
        <dbReference type="Rhea" id="RHEA:43744"/>
        <dbReference type="Rhea" id="RHEA-COMP:10625"/>
        <dbReference type="Rhea" id="RHEA-COMP:10670"/>
        <dbReference type="ChEBI" id="CHEBI:15378"/>
        <dbReference type="ChEBI" id="CHEBI:30616"/>
        <dbReference type="ChEBI" id="CHEBI:32551"/>
        <dbReference type="ChEBI" id="CHEBI:33019"/>
        <dbReference type="ChEBI" id="CHEBI:82748"/>
        <dbReference type="ChEBI" id="CHEBI:83665"/>
        <dbReference type="ChEBI" id="CHEBI:456215"/>
        <dbReference type="EC" id="6.3.4.19"/>
    </reaction>
</comment>
<dbReference type="NCBIfam" id="TIGR02432">
    <property type="entry name" value="lysidine_TilS_N"/>
    <property type="match status" value="1"/>
</dbReference>
<proteinExistence type="inferred from homology"/>
<feature type="binding site" evidence="8">
    <location>
        <begin position="32"/>
        <end position="37"/>
    </location>
    <ligand>
        <name>ATP</name>
        <dbReference type="ChEBI" id="CHEBI:30616"/>
    </ligand>
</feature>
<dbReference type="InterPro" id="IPR012094">
    <property type="entry name" value="tRNA_Ile_lys_synt"/>
</dbReference>
<dbReference type="Proteomes" id="UP000823757">
    <property type="component" value="Unassembled WGS sequence"/>
</dbReference>
<dbReference type="GO" id="GO:0032267">
    <property type="term" value="F:tRNA(Ile)-lysidine synthase activity"/>
    <property type="evidence" value="ECO:0007669"/>
    <property type="project" value="UniProtKB-EC"/>
</dbReference>
<sequence length="478" mass="52463">MQKEFDSILRSLLGPSGEDGHDGTAGVLLAVSGGIDSMCLADLVLHSSLSLRFAVAHCNFHLRGEESDSDQALVEQWCRKNGARLFLADFDTASYASEKGLSIEMAARELRYRWFGSLCIEHGFSGTVVAHNSNDNVETLILNLLRGTGLKGIAGMGHVSPLPCQDTCPSGDFLSGKCLLYRPMLDFTRKQIEGYARSHGILYHEDSTNADSTYRRNRIRNEVFPLFETINPSFIKTVNREMGYFSDAAGLLEDLVRLPVSEDAARGESRIDVGSLMEKPHWPYLLYMALEPYGFNSALVSAIEKLLRSAGKSGVTLSGKIFRSASHVLVTSAKELIVRSAESGFTMEGQPDMEVPGPGTYSSGGVSFAVEMLPRNEIKDLKCPHGVLMTDSVSLPFPFICRKWQPGDWMRPFGMRGRKKVSDIFTDLKFDIFSKSDALVITSPSCSDGHVLAILGERIDDAVKIGPSTSEVTVIRLI</sequence>
<keyword evidence="6 8" id="KW-0067">ATP-binding</keyword>
<comment type="domain">
    <text evidence="8">The N-terminal region contains the highly conserved SGGXDS motif, predicted to be a P-loop motif involved in ATP binding.</text>
</comment>
<accession>A0A9D9NHW7</accession>
<keyword evidence="5 8" id="KW-0547">Nucleotide-binding</keyword>
<dbReference type="PANTHER" id="PTHR43033:SF1">
    <property type="entry name" value="TRNA(ILE)-LYSIDINE SYNTHASE-RELATED"/>
    <property type="match status" value="1"/>
</dbReference>
<feature type="domain" description="Lysidine-tRNA(Ile) synthetase C-terminal" evidence="9">
    <location>
        <begin position="399"/>
        <end position="477"/>
    </location>
</feature>
<evidence type="ECO:0000256" key="8">
    <source>
        <dbReference type="HAMAP-Rule" id="MF_01161"/>
    </source>
</evidence>
<evidence type="ECO:0000256" key="7">
    <source>
        <dbReference type="ARBA" id="ARBA00048539"/>
    </source>
</evidence>
<evidence type="ECO:0000256" key="3">
    <source>
        <dbReference type="ARBA" id="ARBA00022598"/>
    </source>
</evidence>
<comment type="caution">
    <text evidence="10">The sequence shown here is derived from an EMBL/GenBank/DDBJ whole genome shotgun (WGS) entry which is preliminary data.</text>
</comment>
<dbReference type="InterPro" id="IPR014729">
    <property type="entry name" value="Rossmann-like_a/b/a_fold"/>
</dbReference>
<dbReference type="GO" id="GO:0005524">
    <property type="term" value="F:ATP binding"/>
    <property type="evidence" value="ECO:0007669"/>
    <property type="project" value="UniProtKB-UniRule"/>
</dbReference>
<dbReference type="InterPro" id="IPR012795">
    <property type="entry name" value="tRNA_Ile_lys_synt_N"/>
</dbReference>
<comment type="function">
    <text evidence="8">Ligates lysine onto the cytidine present at position 34 of the AUA codon-specific tRNA(Ile) that contains the anticodon CAU, in an ATP-dependent manner. Cytidine is converted to lysidine, thus changing the amino acid specificity of the tRNA from methionine to isoleucine.</text>
</comment>
<reference evidence="10" key="2">
    <citation type="journal article" date="2021" name="PeerJ">
        <title>Extensive microbial diversity within the chicken gut microbiome revealed by metagenomics and culture.</title>
        <authorList>
            <person name="Gilroy R."/>
            <person name="Ravi A."/>
            <person name="Getino M."/>
            <person name="Pursley I."/>
            <person name="Horton D.L."/>
            <person name="Alikhan N.F."/>
            <person name="Baker D."/>
            <person name="Gharbi K."/>
            <person name="Hall N."/>
            <person name="Watson M."/>
            <person name="Adriaenssens E.M."/>
            <person name="Foster-Nyarko E."/>
            <person name="Jarju S."/>
            <person name="Secka A."/>
            <person name="Antonio M."/>
            <person name="Oren A."/>
            <person name="Chaudhuri R.R."/>
            <person name="La Ragione R."/>
            <person name="Hildebrand F."/>
            <person name="Pallen M.J."/>
        </authorList>
    </citation>
    <scope>NUCLEOTIDE SEQUENCE</scope>
    <source>
        <strain evidence="10">B1-13419</strain>
    </source>
</reference>
<dbReference type="PANTHER" id="PTHR43033">
    <property type="entry name" value="TRNA(ILE)-LYSIDINE SYNTHASE-RELATED"/>
    <property type="match status" value="1"/>
</dbReference>
<comment type="subcellular location">
    <subcellularLocation>
        <location evidence="1 8">Cytoplasm</location>
    </subcellularLocation>
</comment>
<gene>
    <name evidence="8 10" type="primary">tilS</name>
    <name evidence="10" type="ORF">IAB91_02990</name>
</gene>
<keyword evidence="4 8" id="KW-0819">tRNA processing</keyword>
<evidence type="ECO:0000313" key="10">
    <source>
        <dbReference type="EMBL" id="MBO8474241.1"/>
    </source>
</evidence>
<evidence type="ECO:0000256" key="6">
    <source>
        <dbReference type="ARBA" id="ARBA00022840"/>
    </source>
</evidence>
<dbReference type="AlphaFoldDB" id="A0A9D9NHW7"/>
<dbReference type="SUPFAM" id="SSF52402">
    <property type="entry name" value="Adenine nucleotide alpha hydrolases-like"/>
    <property type="match status" value="1"/>
</dbReference>
<comment type="similarity">
    <text evidence="8">Belongs to the tRNA(Ile)-lysidine synthase family.</text>
</comment>
<dbReference type="EC" id="6.3.4.19" evidence="8"/>
<dbReference type="Gene3D" id="3.40.50.620">
    <property type="entry name" value="HUPs"/>
    <property type="match status" value="1"/>
</dbReference>
<protein>
    <recommendedName>
        <fullName evidence="8">tRNA(Ile)-lysidine synthase</fullName>
        <ecNumber evidence="8">6.3.4.19</ecNumber>
    </recommendedName>
    <alternativeName>
        <fullName evidence="8">tRNA(Ile)-2-lysyl-cytidine synthase</fullName>
    </alternativeName>
    <alternativeName>
        <fullName evidence="8">tRNA(Ile)-lysidine synthetase</fullName>
    </alternativeName>
</protein>
<evidence type="ECO:0000256" key="2">
    <source>
        <dbReference type="ARBA" id="ARBA00022490"/>
    </source>
</evidence>
<keyword evidence="3 8" id="KW-0436">Ligase</keyword>
<dbReference type="InterPro" id="IPR011063">
    <property type="entry name" value="TilS/TtcA_N"/>
</dbReference>
<dbReference type="EMBL" id="JADIMD010000041">
    <property type="protein sequence ID" value="MBO8474241.1"/>
    <property type="molecule type" value="Genomic_DNA"/>
</dbReference>